<dbReference type="InterPro" id="IPR013320">
    <property type="entry name" value="ConA-like_dom_sf"/>
</dbReference>
<proteinExistence type="predicted"/>
<dbReference type="SUPFAM" id="SSF49899">
    <property type="entry name" value="Concanavalin A-like lectins/glucanases"/>
    <property type="match status" value="1"/>
</dbReference>
<dbReference type="Pfam" id="PF00722">
    <property type="entry name" value="Glyco_hydro_16"/>
    <property type="match status" value="1"/>
</dbReference>
<dbReference type="InterPro" id="IPR000757">
    <property type="entry name" value="Beta-glucanase-like"/>
</dbReference>
<feature type="domain" description="GH16" evidence="3">
    <location>
        <begin position="19"/>
        <end position="271"/>
    </location>
</feature>
<protein>
    <recommendedName>
        <fullName evidence="3">GH16 domain-containing protein</fullName>
    </recommendedName>
</protein>
<dbReference type="OrthoDB" id="4388755at2759"/>
<dbReference type="PANTHER" id="PTHR38121:SF2">
    <property type="entry name" value="ACYLTRANSFERASE 3 DOMAIN-CONTAINING PROTEIN"/>
    <property type="match status" value="1"/>
</dbReference>
<dbReference type="PROSITE" id="PS51762">
    <property type="entry name" value="GH16_2"/>
    <property type="match status" value="1"/>
</dbReference>
<feature type="signal peptide" evidence="2">
    <location>
        <begin position="1"/>
        <end position="21"/>
    </location>
</feature>
<reference evidence="4" key="1">
    <citation type="submission" date="2021-07" db="EMBL/GenBank/DDBJ databases">
        <title>Elsinoe batatas strain:CRI-CJ2 Genome sequencing and assembly.</title>
        <authorList>
            <person name="Huang L."/>
        </authorList>
    </citation>
    <scope>NUCLEOTIDE SEQUENCE</scope>
    <source>
        <strain evidence="4">CRI-CJ2</strain>
    </source>
</reference>
<feature type="compositionally biased region" description="Basic residues" evidence="1">
    <location>
        <begin position="314"/>
        <end position="339"/>
    </location>
</feature>
<dbReference type="AlphaFoldDB" id="A0A8K0PE90"/>
<dbReference type="GO" id="GO:0004553">
    <property type="term" value="F:hydrolase activity, hydrolyzing O-glycosyl compounds"/>
    <property type="evidence" value="ECO:0007669"/>
    <property type="project" value="InterPro"/>
</dbReference>
<accession>A0A8K0PE90</accession>
<dbReference type="CDD" id="cd00413">
    <property type="entry name" value="Glyco_hydrolase_16"/>
    <property type="match status" value="1"/>
</dbReference>
<comment type="caution">
    <text evidence="4">The sequence shown here is derived from an EMBL/GenBank/DDBJ whole genome shotgun (WGS) entry which is preliminary data.</text>
</comment>
<dbReference type="GO" id="GO:0005975">
    <property type="term" value="P:carbohydrate metabolic process"/>
    <property type="evidence" value="ECO:0007669"/>
    <property type="project" value="InterPro"/>
</dbReference>
<dbReference type="PANTHER" id="PTHR38121">
    <property type="entry name" value="GH16 DOMAIN-CONTAINING PROTEIN"/>
    <property type="match status" value="1"/>
</dbReference>
<feature type="region of interest" description="Disordered" evidence="1">
    <location>
        <begin position="259"/>
        <end position="361"/>
    </location>
</feature>
<gene>
    <name evidence="4" type="ORF">KVT40_008914</name>
</gene>
<dbReference type="Proteomes" id="UP000809789">
    <property type="component" value="Unassembled WGS sequence"/>
</dbReference>
<dbReference type="EMBL" id="JAESVG020000010">
    <property type="protein sequence ID" value="KAG8623938.1"/>
    <property type="molecule type" value="Genomic_DNA"/>
</dbReference>
<name>A0A8K0PE90_9PEZI</name>
<evidence type="ECO:0000259" key="3">
    <source>
        <dbReference type="PROSITE" id="PS51762"/>
    </source>
</evidence>
<feature type="compositionally biased region" description="Polar residues" evidence="1">
    <location>
        <begin position="352"/>
        <end position="361"/>
    </location>
</feature>
<evidence type="ECO:0000256" key="2">
    <source>
        <dbReference type="SAM" id="SignalP"/>
    </source>
</evidence>
<evidence type="ECO:0000256" key="1">
    <source>
        <dbReference type="SAM" id="MobiDB-lite"/>
    </source>
</evidence>
<evidence type="ECO:0000313" key="4">
    <source>
        <dbReference type="EMBL" id="KAG8623938.1"/>
    </source>
</evidence>
<evidence type="ECO:0000313" key="5">
    <source>
        <dbReference type="Proteomes" id="UP000809789"/>
    </source>
</evidence>
<feature type="chain" id="PRO_5035430167" description="GH16 domain-containing protein" evidence="2">
    <location>
        <begin position="22"/>
        <end position="361"/>
    </location>
</feature>
<sequence>MRCVSNIALMAGATLAGLATAQTLSPPAEKTDQGYVVEGAGTFNTMFEVDFTTSAQLPEGLVASTNLVSAGKSPYGRRFYESNVGFNSGDSMSLLVQPGLVNGEVSSAEVRTLYKDILYGSVRTVAKASSVPGTCHGFFSYLNDTQETDIEILTSDLSKIWYTNQALTTKTEAKSVEDVAPSTMATEFHEYRIDWLKDRVMFYIDGEYRNELTVNVPYLASGWIWNNWANGNPLWSGGPPEALNDLRIKSISAYWNRTGTDGDAVPQPATGASPSTLNTRATESGAKKTTSTSTKTKRDAGTKIPIPVSVTSKKVVKPKTTPKKQPQRKSNTTKRKRTKGPLTVLPPASPLVRQTSRPKAL</sequence>
<keyword evidence="2" id="KW-0732">Signal</keyword>
<organism evidence="4 5">
    <name type="scientific">Elsinoe batatas</name>
    <dbReference type="NCBI Taxonomy" id="2601811"/>
    <lineage>
        <taxon>Eukaryota</taxon>
        <taxon>Fungi</taxon>
        <taxon>Dikarya</taxon>
        <taxon>Ascomycota</taxon>
        <taxon>Pezizomycotina</taxon>
        <taxon>Dothideomycetes</taxon>
        <taxon>Dothideomycetidae</taxon>
        <taxon>Myriangiales</taxon>
        <taxon>Elsinoaceae</taxon>
        <taxon>Elsinoe</taxon>
    </lineage>
</organism>
<keyword evidence="5" id="KW-1185">Reference proteome</keyword>
<feature type="compositionally biased region" description="Polar residues" evidence="1">
    <location>
        <begin position="270"/>
        <end position="282"/>
    </location>
</feature>
<dbReference type="Gene3D" id="2.60.120.200">
    <property type="match status" value="1"/>
</dbReference>